<dbReference type="OrthoDB" id="5377981at2"/>
<dbReference type="InterPro" id="IPR012338">
    <property type="entry name" value="Beta-lactam/transpept-like"/>
</dbReference>
<feature type="signal peptide" evidence="1">
    <location>
        <begin position="1"/>
        <end position="36"/>
    </location>
</feature>
<dbReference type="PANTHER" id="PTHR46825:SF15">
    <property type="entry name" value="BETA-LACTAMASE-RELATED DOMAIN-CONTAINING PROTEIN"/>
    <property type="match status" value="1"/>
</dbReference>
<protein>
    <submittedName>
        <fullName evidence="4">Serine hydrolase</fullName>
    </submittedName>
</protein>
<dbReference type="Gene3D" id="2.40.128.600">
    <property type="match status" value="1"/>
</dbReference>
<evidence type="ECO:0000313" key="4">
    <source>
        <dbReference type="EMBL" id="PSH65460.1"/>
    </source>
</evidence>
<proteinExistence type="predicted"/>
<gene>
    <name evidence="4" type="ORF">CU103_10760</name>
</gene>
<dbReference type="AlphaFoldDB" id="A0A2P7BG73"/>
<dbReference type="InterPro" id="IPR050491">
    <property type="entry name" value="AmpC-like"/>
</dbReference>
<dbReference type="RefSeq" id="WP_106663956.1">
    <property type="nucleotide sequence ID" value="NZ_PGGM01000003.1"/>
</dbReference>
<evidence type="ECO:0000256" key="1">
    <source>
        <dbReference type="SAM" id="SignalP"/>
    </source>
</evidence>
<feature type="domain" description="Beta-lactamase-related" evidence="2">
    <location>
        <begin position="55"/>
        <end position="385"/>
    </location>
</feature>
<keyword evidence="4" id="KW-0378">Hydrolase</keyword>
<dbReference type="Gene3D" id="3.40.710.10">
    <property type="entry name" value="DD-peptidase/beta-lactamase superfamily"/>
    <property type="match status" value="1"/>
</dbReference>
<organism evidence="4 5">
    <name type="scientific">Phyllobacterium sophorae</name>
    <dbReference type="NCBI Taxonomy" id="1520277"/>
    <lineage>
        <taxon>Bacteria</taxon>
        <taxon>Pseudomonadati</taxon>
        <taxon>Pseudomonadota</taxon>
        <taxon>Alphaproteobacteria</taxon>
        <taxon>Hyphomicrobiales</taxon>
        <taxon>Phyllobacteriaceae</taxon>
        <taxon>Phyllobacterium</taxon>
    </lineage>
</organism>
<dbReference type="Pfam" id="PF00144">
    <property type="entry name" value="Beta-lactamase"/>
    <property type="match status" value="1"/>
</dbReference>
<dbReference type="PANTHER" id="PTHR46825">
    <property type="entry name" value="D-ALANYL-D-ALANINE-CARBOXYPEPTIDASE/ENDOPEPTIDASE AMPH"/>
    <property type="match status" value="1"/>
</dbReference>
<evidence type="ECO:0000259" key="3">
    <source>
        <dbReference type="Pfam" id="PF11954"/>
    </source>
</evidence>
<comment type="caution">
    <text evidence="4">The sequence shown here is derived from an EMBL/GenBank/DDBJ whole genome shotgun (WGS) entry which is preliminary data.</text>
</comment>
<feature type="chain" id="PRO_5015107263" evidence="1">
    <location>
        <begin position="37"/>
        <end position="529"/>
    </location>
</feature>
<dbReference type="InterPro" id="IPR021860">
    <property type="entry name" value="Peptidase_S12_Pab87-rel_C"/>
</dbReference>
<reference evidence="5" key="1">
    <citation type="submission" date="2017-11" db="EMBL/GenBank/DDBJ databases">
        <authorList>
            <person name="Kuznetsova I."/>
            <person name="Sazanova A."/>
            <person name="Chirak E."/>
            <person name="Safronova V."/>
            <person name="Willems A."/>
        </authorList>
    </citation>
    <scope>NUCLEOTIDE SEQUENCE [LARGE SCALE GENOMIC DNA]</scope>
    <source>
        <strain evidence="5">CCBAU 03422</strain>
    </source>
</reference>
<sequence>MTDTFDRATKRIRFFSLQALLFTAMLTGTTPPAAHAQSFEHATKDKVITALPALEKLAQGIVGGDRVPGLSIAIIYQDEVVYLKGFGVREEGKGEPVDADTVFQLASFSKPIASTVAAAIVSEGMASWDSRMADIDPSFQLYEAYPTTQVTVRDLFSHRSGLPGSAGNELEELGYDRDAILQRLRQVKPSSSFRSGYSYSNFGLTAGAVAVAKAFGMSWEDAADAKLYKPLGMSSTSSRYADFLTRTNRATLHAQLDGKWRALAKRDPDAQSPAGGVSSNARDLAQWMRLQLGNGKYNGKQLIKEDAIGSTHVPLMPLGKNPVSGTPVFYGLGWNVDYGKYGEVWGHAGAFSVGARTVVSLLPSESLGIVVLSNGFPTGVPDGLANAFFDLVMTGKTSRDWVADWDQIYAGLFGPAVETAVARYGTPPASQLPALPLSAYTGTYGNPYIGRAVITEKDGALEIRLGPEGKAVFQLSHFDRDLFTYRPYAEMPTMPFVVSFAIGSDQKATEITLDDLNDLGLGLLKRTGN</sequence>
<dbReference type="Pfam" id="PF11954">
    <property type="entry name" value="DUF3471"/>
    <property type="match status" value="1"/>
</dbReference>
<keyword evidence="5" id="KW-1185">Reference proteome</keyword>
<dbReference type="SUPFAM" id="SSF56601">
    <property type="entry name" value="beta-lactamase/transpeptidase-like"/>
    <property type="match status" value="1"/>
</dbReference>
<dbReference type="EMBL" id="PGGM01000003">
    <property type="protein sequence ID" value="PSH65460.1"/>
    <property type="molecule type" value="Genomic_DNA"/>
</dbReference>
<evidence type="ECO:0000313" key="5">
    <source>
        <dbReference type="Proteomes" id="UP000241764"/>
    </source>
</evidence>
<keyword evidence="1" id="KW-0732">Signal</keyword>
<feature type="domain" description="Peptidase S12 Pab87-related C-terminal" evidence="3">
    <location>
        <begin position="427"/>
        <end position="514"/>
    </location>
</feature>
<dbReference type="InterPro" id="IPR001466">
    <property type="entry name" value="Beta-lactam-related"/>
</dbReference>
<evidence type="ECO:0000259" key="2">
    <source>
        <dbReference type="Pfam" id="PF00144"/>
    </source>
</evidence>
<dbReference type="Proteomes" id="UP000241764">
    <property type="component" value="Unassembled WGS sequence"/>
</dbReference>
<accession>A0A2P7BG73</accession>
<dbReference type="GO" id="GO:0016787">
    <property type="term" value="F:hydrolase activity"/>
    <property type="evidence" value="ECO:0007669"/>
    <property type="project" value="UniProtKB-KW"/>
</dbReference>
<name>A0A2P7BG73_9HYPH</name>